<evidence type="ECO:0000256" key="8">
    <source>
        <dbReference type="ARBA" id="ARBA00034120"/>
    </source>
</evidence>
<dbReference type="InterPro" id="IPR000477">
    <property type="entry name" value="RT_dom"/>
</dbReference>
<protein>
    <recommendedName>
        <fullName evidence="1">RNA-directed DNA polymerase</fullName>
        <ecNumber evidence="1">2.7.7.49</ecNumber>
    </recommendedName>
</protein>
<keyword evidence="5" id="KW-0460">Magnesium</keyword>
<dbReference type="InterPro" id="IPR030931">
    <property type="entry name" value="Group_II_RT_mat"/>
</dbReference>
<dbReference type="InterPro" id="IPR051083">
    <property type="entry name" value="GrpII_Intron_Splice-Mob/Def"/>
</dbReference>
<dbReference type="RefSeq" id="WP_211454744.1">
    <property type="nucleotide sequence ID" value="NZ_CP072227.1"/>
</dbReference>
<dbReference type="Pfam" id="PF00078">
    <property type="entry name" value="RVT_1"/>
    <property type="match status" value="1"/>
</dbReference>
<dbReference type="GO" id="GO:0051607">
    <property type="term" value="P:defense response to virus"/>
    <property type="evidence" value="ECO:0007669"/>
    <property type="project" value="UniProtKB-KW"/>
</dbReference>
<proteinExistence type="inferred from homology"/>
<gene>
    <name evidence="11" type="ORF">INE88_01007</name>
</gene>
<evidence type="ECO:0000313" key="11">
    <source>
        <dbReference type="EMBL" id="QUT44217.1"/>
    </source>
</evidence>
<evidence type="ECO:0000256" key="4">
    <source>
        <dbReference type="ARBA" id="ARBA00022723"/>
    </source>
</evidence>
<evidence type="ECO:0000313" key="12">
    <source>
        <dbReference type="Proteomes" id="UP000679226"/>
    </source>
</evidence>
<organism evidence="11 12">
    <name type="scientific">Bacteroides eggerthii</name>
    <dbReference type="NCBI Taxonomy" id="28111"/>
    <lineage>
        <taxon>Bacteria</taxon>
        <taxon>Pseudomonadati</taxon>
        <taxon>Bacteroidota</taxon>
        <taxon>Bacteroidia</taxon>
        <taxon>Bacteroidales</taxon>
        <taxon>Bacteroidaceae</taxon>
        <taxon>Bacteroides</taxon>
    </lineage>
</organism>
<dbReference type="InterPro" id="IPR013597">
    <property type="entry name" value="Mat_intron_G2"/>
</dbReference>
<dbReference type="InterPro" id="IPR000123">
    <property type="entry name" value="Reverse_transcriptase_msDNA"/>
</dbReference>
<feature type="domain" description="Reverse transcriptase" evidence="10">
    <location>
        <begin position="93"/>
        <end position="319"/>
    </location>
</feature>
<dbReference type="SUPFAM" id="SSF56672">
    <property type="entry name" value="DNA/RNA polymerases"/>
    <property type="match status" value="1"/>
</dbReference>
<comment type="similarity">
    <text evidence="8">Belongs to the bacterial reverse transcriptase family.</text>
</comment>
<evidence type="ECO:0000256" key="3">
    <source>
        <dbReference type="ARBA" id="ARBA00022695"/>
    </source>
</evidence>
<dbReference type="Proteomes" id="UP000679226">
    <property type="component" value="Chromosome"/>
</dbReference>
<dbReference type="PRINTS" id="PR00866">
    <property type="entry name" value="RNADNAPOLMS"/>
</dbReference>
<dbReference type="PANTHER" id="PTHR34047">
    <property type="entry name" value="NUCLEAR INTRON MATURASE 1, MITOCHONDRIAL-RELATED"/>
    <property type="match status" value="1"/>
</dbReference>
<reference evidence="11" key="1">
    <citation type="journal article" date="2021" name="PLoS Genet.">
        <title>Mobile Type VI secretion system loci of the gut Bacteroidales display extensive intra-ecosystem transfer, multi-species spread and geographical clustering.</title>
        <authorList>
            <person name="Garcia-Bayona L."/>
            <person name="Coyne M.J."/>
            <person name="Comstock L.E."/>
        </authorList>
    </citation>
    <scope>NUCLEOTIDE SEQUENCE</scope>
    <source>
        <strain evidence="11">CL11T00C20</strain>
    </source>
</reference>
<dbReference type="GO" id="GO:0046872">
    <property type="term" value="F:metal ion binding"/>
    <property type="evidence" value="ECO:0007669"/>
    <property type="project" value="UniProtKB-KW"/>
</dbReference>
<dbReference type="EMBL" id="CP072227">
    <property type="protein sequence ID" value="QUT44217.1"/>
    <property type="molecule type" value="Genomic_DNA"/>
</dbReference>
<keyword evidence="3" id="KW-0548">Nucleotidyltransferase</keyword>
<keyword evidence="2" id="KW-0808">Transferase</keyword>
<dbReference type="PANTHER" id="PTHR34047:SF8">
    <property type="entry name" value="PROTEIN YKFC"/>
    <property type="match status" value="1"/>
</dbReference>
<dbReference type="KEGG" id="beg:INE88_01007"/>
<evidence type="ECO:0000256" key="9">
    <source>
        <dbReference type="ARBA" id="ARBA00048173"/>
    </source>
</evidence>
<accession>A0A975KDJ4</accession>
<evidence type="ECO:0000256" key="1">
    <source>
        <dbReference type="ARBA" id="ARBA00012493"/>
    </source>
</evidence>
<evidence type="ECO:0000256" key="6">
    <source>
        <dbReference type="ARBA" id="ARBA00022918"/>
    </source>
</evidence>
<evidence type="ECO:0000256" key="2">
    <source>
        <dbReference type="ARBA" id="ARBA00022679"/>
    </source>
</evidence>
<evidence type="ECO:0000256" key="5">
    <source>
        <dbReference type="ARBA" id="ARBA00022842"/>
    </source>
</evidence>
<keyword evidence="4" id="KW-0479">Metal-binding</keyword>
<sequence length="478" mass="55376">MHKTRVITSTLGSLQKNRTESEGYEGVQTYMDMKDGGLIAVQPRKDDLMSRILSPDNLNRAYLQVVRNKGVGGVDKMDCKQLLPYLRQHKTELIESIRIGKYKPNPVRRVEIPKENGKKRLLGIPTVVDRLIQQAIAQVLSPIYERQFSPSSFGFRPNRSAHGALLQVCRYASEGYKYAVGIDLARFFDTVNHSFLLRILSRTINDGRVISLIHKYLTSGIMIGGQYEPSMEGTPQGGPLSPLLSNIMLNELDKELERRGHRFVRYADDSMILCKSKRSAERVCVSITEFVEKELHLIVNQDKTEVGYIRGMEYLGYSFYFMRGKCRLCVHKKTKEKFKRKVKSLTGRSNGMGYAQRKEILLHTFRGWIEYFKYADMKQGLIPLDKWYRRRLRMCIWKCWKKVRTRFANLQKCGIPKSKAWEWANTRKGYWRCTRAFLQNAIMDESLRRAGYPMLSHLYEQMHIDCETAVCGTACTVV</sequence>
<dbReference type="InterPro" id="IPR043502">
    <property type="entry name" value="DNA/RNA_pol_sf"/>
</dbReference>
<dbReference type="Pfam" id="PF08388">
    <property type="entry name" value="GIIM"/>
    <property type="match status" value="1"/>
</dbReference>
<evidence type="ECO:0000259" key="10">
    <source>
        <dbReference type="PROSITE" id="PS50878"/>
    </source>
</evidence>
<dbReference type="GO" id="GO:0003964">
    <property type="term" value="F:RNA-directed DNA polymerase activity"/>
    <property type="evidence" value="ECO:0007669"/>
    <property type="project" value="UniProtKB-KW"/>
</dbReference>
<dbReference type="GO" id="GO:0003723">
    <property type="term" value="F:RNA binding"/>
    <property type="evidence" value="ECO:0007669"/>
    <property type="project" value="InterPro"/>
</dbReference>
<dbReference type="CDD" id="cd01651">
    <property type="entry name" value="RT_G2_intron"/>
    <property type="match status" value="1"/>
</dbReference>
<dbReference type="AlphaFoldDB" id="A0A975KDJ4"/>
<keyword evidence="7" id="KW-0051">Antiviral defense</keyword>
<comment type="catalytic activity">
    <reaction evidence="9">
        <text>DNA(n) + a 2'-deoxyribonucleoside 5'-triphosphate = DNA(n+1) + diphosphate</text>
        <dbReference type="Rhea" id="RHEA:22508"/>
        <dbReference type="Rhea" id="RHEA-COMP:17339"/>
        <dbReference type="Rhea" id="RHEA-COMP:17340"/>
        <dbReference type="ChEBI" id="CHEBI:33019"/>
        <dbReference type="ChEBI" id="CHEBI:61560"/>
        <dbReference type="ChEBI" id="CHEBI:173112"/>
        <dbReference type="EC" id="2.7.7.49"/>
    </reaction>
</comment>
<dbReference type="PROSITE" id="PS50878">
    <property type="entry name" value="RT_POL"/>
    <property type="match status" value="1"/>
</dbReference>
<keyword evidence="6 11" id="KW-0695">RNA-directed DNA polymerase</keyword>
<dbReference type="NCBIfam" id="TIGR04416">
    <property type="entry name" value="group_II_RT_mat"/>
    <property type="match status" value="1"/>
</dbReference>
<evidence type="ECO:0000256" key="7">
    <source>
        <dbReference type="ARBA" id="ARBA00023118"/>
    </source>
</evidence>
<name>A0A975KDJ4_9BACE</name>
<dbReference type="EC" id="2.7.7.49" evidence="1"/>